<evidence type="ECO:0000313" key="2">
    <source>
        <dbReference type="EnsemblMetazoa" id="GPPI036157-PA"/>
    </source>
</evidence>
<dbReference type="VEuPathDB" id="VectorBase:GPPI036157"/>
<keyword evidence="1" id="KW-1133">Transmembrane helix</keyword>
<dbReference type="Proteomes" id="UP000092460">
    <property type="component" value="Unassembled WGS sequence"/>
</dbReference>
<feature type="transmembrane region" description="Helical" evidence="1">
    <location>
        <begin position="12"/>
        <end position="30"/>
    </location>
</feature>
<dbReference type="EMBL" id="JXJN01017811">
    <property type="status" value="NOT_ANNOTATED_CDS"/>
    <property type="molecule type" value="Genomic_DNA"/>
</dbReference>
<reference evidence="2" key="2">
    <citation type="submission" date="2020-05" db="UniProtKB">
        <authorList>
            <consortium name="EnsemblMetazoa"/>
        </authorList>
    </citation>
    <scope>IDENTIFICATION</scope>
    <source>
        <strain evidence="2">IAEA</strain>
    </source>
</reference>
<evidence type="ECO:0000313" key="3">
    <source>
        <dbReference type="Proteomes" id="UP000092460"/>
    </source>
</evidence>
<keyword evidence="3" id="KW-1185">Reference proteome</keyword>
<keyword evidence="1" id="KW-0472">Membrane</keyword>
<evidence type="ECO:0000256" key="1">
    <source>
        <dbReference type="SAM" id="Phobius"/>
    </source>
</evidence>
<dbReference type="EnsemblMetazoa" id="GPPI036157-RA">
    <property type="protein sequence ID" value="GPPI036157-PA"/>
    <property type="gene ID" value="GPPI036157"/>
</dbReference>
<dbReference type="AlphaFoldDB" id="A0A1B0BP66"/>
<organism evidence="2 3">
    <name type="scientific">Glossina palpalis gambiensis</name>
    <dbReference type="NCBI Taxonomy" id="67801"/>
    <lineage>
        <taxon>Eukaryota</taxon>
        <taxon>Metazoa</taxon>
        <taxon>Ecdysozoa</taxon>
        <taxon>Arthropoda</taxon>
        <taxon>Hexapoda</taxon>
        <taxon>Insecta</taxon>
        <taxon>Pterygota</taxon>
        <taxon>Neoptera</taxon>
        <taxon>Endopterygota</taxon>
        <taxon>Diptera</taxon>
        <taxon>Brachycera</taxon>
        <taxon>Muscomorpha</taxon>
        <taxon>Hippoboscoidea</taxon>
        <taxon>Glossinidae</taxon>
        <taxon>Glossina</taxon>
    </lineage>
</organism>
<keyword evidence="1" id="KW-0812">Transmembrane</keyword>
<name>A0A1B0BP66_9MUSC</name>
<accession>A0A1B0BP66</accession>
<sequence length="97" mass="11245">MLSTYPQTLKYFITITAFIYTLYFSFYVDMSSSLISYNCKYLLWLKLSLRYFPPNAKHEYGCDDIKGAAKRIIFQTTVDLPPSKVTSTSLALTDRFP</sequence>
<proteinExistence type="predicted"/>
<protein>
    <submittedName>
        <fullName evidence="2">Uncharacterized protein</fullName>
    </submittedName>
</protein>
<reference evidence="3" key="1">
    <citation type="submission" date="2015-01" db="EMBL/GenBank/DDBJ databases">
        <authorList>
            <person name="Aksoy S."/>
            <person name="Warren W."/>
            <person name="Wilson R.K."/>
        </authorList>
    </citation>
    <scope>NUCLEOTIDE SEQUENCE [LARGE SCALE GENOMIC DNA]</scope>
    <source>
        <strain evidence="3">IAEA</strain>
    </source>
</reference>